<evidence type="ECO:0000313" key="2">
    <source>
        <dbReference type="Proteomes" id="UP000007878"/>
    </source>
</evidence>
<protein>
    <submittedName>
        <fullName evidence="1">Transcriptional regulator</fullName>
    </submittedName>
</protein>
<accession>A0ABM5MSV3</accession>
<dbReference type="EMBL" id="CP003304">
    <property type="protein sequence ID" value="AFB21554.1"/>
    <property type="molecule type" value="Genomic_DNA"/>
</dbReference>
<evidence type="ECO:0000313" key="1">
    <source>
        <dbReference type="EMBL" id="AFB21554.1"/>
    </source>
</evidence>
<proteinExistence type="predicted"/>
<sequence>MVKSENFSQNTQFANYEKWFNQEIQVGLLDQAAEAKLIPGKKALQNIKNFCKEQLNSNV</sequence>
<keyword evidence="2" id="KW-1185">Reference proteome</keyword>
<gene>
    <name evidence="1" type="ORF">RCA_05025</name>
</gene>
<dbReference type="RefSeq" id="WP_012149193.1">
    <property type="nucleotide sequence ID" value="NC_016929.1"/>
</dbReference>
<reference evidence="2" key="1">
    <citation type="submission" date="2012-02" db="EMBL/GenBank/DDBJ databases">
        <title>Complete genome sequence of Rickettsia parkeri strain Portsmouth.</title>
        <authorList>
            <person name="Johnson S.L."/>
            <person name="Munk A.C."/>
            <person name="Han S."/>
            <person name="Bruce D.C."/>
            <person name="Dasch G.A."/>
        </authorList>
    </citation>
    <scope>NUCLEOTIDE SEQUENCE [LARGE SCALE GENOMIC DNA]</scope>
    <source>
        <strain evidence="2">CA410</strain>
    </source>
</reference>
<dbReference type="Proteomes" id="UP000007878">
    <property type="component" value="Chromosome"/>
</dbReference>
<organism evidence="1 2">
    <name type="scientific">Rickettsia canadensis str. CA410</name>
    <dbReference type="NCBI Taxonomy" id="1105107"/>
    <lineage>
        <taxon>Bacteria</taxon>
        <taxon>Pseudomonadati</taxon>
        <taxon>Pseudomonadota</taxon>
        <taxon>Alphaproteobacteria</taxon>
        <taxon>Rickettsiales</taxon>
        <taxon>Rickettsiaceae</taxon>
        <taxon>Rickettsieae</taxon>
        <taxon>Rickettsia</taxon>
        <taxon>belli group</taxon>
    </lineage>
</organism>
<name>A0ABM5MSV3_RICCA</name>